<evidence type="ECO:0000313" key="17">
    <source>
        <dbReference type="EMBL" id="KAG5459828.1"/>
    </source>
</evidence>
<keyword evidence="10" id="KW-0786">Thiamine pyrophosphate</keyword>
<dbReference type="GO" id="GO:0030976">
    <property type="term" value="F:thiamine pyrophosphate binding"/>
    <property type="evidence" value="ECO:0007669"/>
    <property type="project" value="InterPro"/>
</dbReference>
<dbReference type="PANTHER" id="PTHR23152:SF4">
    <property type="entry name" value="2-OXOADIPATE DEHYDROGENASE COMPLEX COMPONENT E1"/>
    <property type="match status" value="1"/>
</dbReference>
<comment type="cofactor">
    <cofactor evidence="2">
        <name>thiamine diphosphate</name>
        <dbReference type="ChEBI" id="CHEBI:58937"/>
    </cofactor>
</comment>
<evidence type="ECO:0000256" key="14">
    <source>
        <dbReference type="ARBA" id="ARBA00042984"/>
    </source>
</evidence>
<dbReference type="GO" id="GO:0005759">
    <property type="term" value="C:mitochondrial matrix"/>
    <property type="evidence" value="ECO:0007669"/>
    <property type="project" value="UniProtKB-SubCell"/>
</dbReference>
<evidence type="ECO:0000259" key="16">
    <source>
        <dbReference type="Pfam" id="PF16078"/>
    </source>
</evidence>
<keyword evidence="8" id="KW-0809">Transit peptide</keyword>
<evidence type="ECO:0000256" key="8">
    <source>
        <dbReference type="ARBA" id="ARBA00022946"/>
    </source>
</evidence>
<comment type="subcellular location">
    <subcellularLocation>
        <location evidence="3">Mitochondrion matrix</location>
    </subcellularLocation>
</comment>
<dbReference type="Proteomes" id="UP000673691">
    <property type="component" value="Unassembled WGS sequence"/>
</dbReference>
<evidence type="ECO:0000256" key="10">
    <source>
        <dbReference type="ARBA" id="ARBA00023052"/>
    </source>
</evidence>
<dbReference type="FunFam" id="1.10.287.1150:FF:000002">
    <property type="entry name" value="2-oxoglutarate dehydrogenase E1 component"/>
    <property type="match status" value="1"/>
</dbReference>
<evidence type="ECO:0000256" key="1">
    <source>
        <dbReference type="ARBA" id="ARBA00001946"/>
    </source>
</evidence>
<dbReference type="Gene3D" id="1.10.287.1150">
    <property type="entry name" value="TPP helical domain"/>
    <property type="match status" value="1"/>
</dbReference>
<evidence type="ECO:0000256" key="6">
    <source>
        <dbReference type="ARBA" id="ARBA00022723"/>
    </source>
</evidence>
<dbReference type="OrthoDB" id="413077at2759"/>
<dbReference type="GO" id="GO:0006099">
    <property type="term" value="P:tricarboxylic acid cycle"/>
    <property type="evidence" value="ECO:0007669"/>
    <property type="project" value="TreeGrafter"/>
</dbReference>
<comment type="caution">
    <text evidence="17">The sequence shown here is derived from an EMBL/GenBank/DDBJ whole genome shotgun (WGS) entry which is preliminary data.</text>
</comment>
<name>A0A8H7ZVJ9_9FUNG</name>
<gene>
    <name evidence="17" type="ORF">BJ554DRAFT_8208</name>
</gene>
<evidence type="ECO:0000256" key="13">
    <source>
        <dbReference type="ARBA" id="ARBA00040267"/>
    </source>
</evidence>
<keyword evidence="11" id="KW-0496">Mitochondrion</keyword>
<dbReference type="InterPro" id="IPR032106">
    <property type="entry name" value="2-oxogl_dehyd_N"/>
</dbReference>
<comment type="similarity">
    <text evidence="4">Belongs to the alpha-ketoglutarate dehydrogenase family.</text>
</comment>
<comment type="cofactor">
    <cofactor evidence="1">
        <name>Mg(2+)</name>
        <dbReference type="ChEBI" id="CHEBI:18420"/>
    </cofactor>
</comment>
<keyword evidence="18" id="KW-1185">Reference proteome</keyword>
<feature type="domain" description="2-oxoglutarate dehydrogenase E1 component N-terminal" evidence="16">
    <location>
        <begin position="90"/>
        <end position="129"/>
    </location>
</feature>
<dbReference type="Pfam" id="PF16078">
    <property type="entry name" value="2-oxogl_dehyd_N"/>
    <property type="match status" value="1"/>
</dbReference>
<dbReference type="EMBL" id="JAEFCI010006228">
    <property type="protein sequence ID" value="KAG5459828.1"/>
    <property type="molecule type" value="Genomic_DNA"/>
</dbReference>
<keyword evidence="9" id="KW-0560">Oxidoreductase</keyword>
<dbReference type="GO" id="GO:0045252">
    <property type="term" value="C:oxoglutarate dehydrogenase complex"/>
    <property type="evidence" value="ECO:0007669"/>
    <property type="project" value="TreeGrafter"/>
</dbReference>
<keyword evidence="6" id="KW-0479">Metal-binding</keyword>
<evidence type="ECO:0000313" key="18">
    <source>
        <dbReference type="Proteomes" id="UP000673691"/>
    </source>
</evidence>
<dbReference type="InterPro" id="IPR011603">
    <property type="entry name" value="2oxoglutarate_DH_E1"/>
</dbReference>
<evidence type="ECO:0000256" key="12">
    <source>
        <dbReference type="ARBA" id="ARBA00037426"/>
    </source>
</evidence>
<evidence type="ECO:0000256" key="9">
    <source>
        <dbReference type="ARBA" id="ARBA00023002"/>
    </source>
</evidence>
<evidence type="ECO:0000256" key="4">
    <source>
        <dbReference type="ARBA" id="ARBA00006936"/>
    </source>
</evidence>
<evidence type="ECO:0000256" key="2">
    <source>
        <dbReference type="ARBA" id="ARBA00001964"/>
    </source>
</evidence>
<keyword evidence="7" id="KW-0460">Magnesium</keyword>
<evidence type="ECO:0000256" key="11">
    <source>
        <dbReference type="ARBA" id="ARBA00023128"/>
    </source>
</evidence>
<accession>A0A8H7ZVJ9</accession>
<organism evidence="17 18">
    <name type="scientific">Olpidium bornovanus</name>
    <dbReference type="NCBI Taxonomy" id="278681"/>
    <lineage>
        <taxon>Eukaryota</taxon>
        <taxon>Fungi</taxon>
        <taxon>Fungi incertae sedis</taxon>
        <taxon>Olpidiomycota</taxon>
        <taxon>Olpidiomycotina</taxon>
        <taxon>Olpidiomycetes</taxon>
        <taxon>Olpidiales</taxon>
        <taxon>Olpidiaceae</taxon>
        <taxon>Olpidium</taxon>
    </lineage>
</organism>
<dbReference type="EC" id="1.2.4.2" evidence="5"/>
<evidence type="ECO:0000256" key="5">
    <source>
        <dbReference type="ARBA" id="ARBA00012280"/>
    </source>
</evidence>
<dbReference type="GO" id="GO:0046872">
    <property type="term" value="F:metal ion binding"/>
    <property type="evidence" value="ECO:0007669"/>
    <property type="project" value="UniProtKB-KW"/>
</dbReference>
<comment type="function">
    <text evidence="12">The 2-oxoglutarate dehydrogenase complex catalyzes the overall conversion of 2-oxoglutarate to succinyl-CoA and CO(2). It contains multiple copies of three enzymatic components: 2-oxoglutarate dehydrogenase (E1), dihydrolipoamide succinyltransferase (E2) and lipoamide dehydrogenase (E3).</text>
</comment>
<feature type="non-terminal residue" evidence="17">
    <location>
        <position position="276"/>
    </location>
</feature>
<dbReference type="GO" id="GO:0004591">
    <property type="term" value="F:oxoglutarate dehydrogenase (succinyl-transferring) activity"/>
    <property type="evidence" value="ECO:0007669"/>
    <property type="project" value="UniProtKB-EC"/>
</dbReference>
<comment type="catalytic activity">
    <reaction evidence="15">
        <text>N(6)-[(R)-lipoyl]-L-lysyl-[protein] + 2-oxoglutarate + H(+) = N(6)-[(R)-S(8)-succinyldihydrolipoyl]-L-lysyl-[protein] + CO2</text>
        <dbReference type="Rhea" id="RHEA:12188"/>
        <dbReference type="Rhea" id="RHEA-COMP:10474"/>
        <dbReference type="Rhea" id="RHEA-COMP:20092"/>
        <dbReference type="ChEBI" id="CHEBI:15378"/>
        <dbReference type="ChEBI" id="CHEBI:16526"/>
        <dbReference type="ChEBI" id="CHEBI:16810"/>
        <dbReference type="ChEBI" id="CHEBI:83099"/>
        <dbReference type="ChEBI" id="CHEBI:83120"/>
        <dbReference type="EC" id="1.2.4.2"/>
    </reaction>
</comment>
<protein>
    <recommendedName>
        <fullName evidence="13">2-oxoglutarate dehydrogenase, mitochondrial</fullName>
        <ecNumber evidence="5">1.2.4.2</ecNumber>
    </recommendedName>
    <alternativeName>
        <fullName evidence="14">2-oxoglutarate dehydrogenase complex component E1</fullName>
    </alternativeName>
</protein>
<proteinExistence type="inferred from homology"/>
<evidence type="ECO:0000256" key="3">
    <source>
        <dbReference type="ARBA" id="ARBA00004305"/>
    </source>
</evidence>
<evidence type="ECO:0000256" key="15">
    <source>
        <dbReference type="ARBA" id="ARBA00051911"/>
    </source>
</evidence>
<dbReference type="PANTHER" id="PTHR23152">
    <property type="entry name" value="2-OXOGLUTARATE DEHYDROGENASE"/>
    <property type="match status" value="1"/>
</dbReference>
<evidence type="ECO:0000256" key="7">
    <source>
        <dbReference type="ARBA" id="ARBA00022842"/>
    </source>
</evidence>
<sequence>MIWFRAAHAGGRPRVRFPPAVAAAAAAAAPRSLFTQRFARLRTTAAAAAAPLRRAAPRRPYPGAAPLPAVVSPGFSAPRRCAGSLSSLDTTFLQGTNSTYIEEMHRAWLEDPSSVHVSWRAYFSNLKKGASPQQAYQVIPGAVTPGFAPHAVHDGAVPSEDVLGHLKVALLVRAYQVRGHHLANLDPLGINVPAGLPAELTVEHYGFTEKDLSREFTLGPGMLPGFTEMGVTKMTLQEILRNLRDIYCILSSCLFARGTGTGGSIGTEYCHIPDKQ</sequence>
<reference evidence="17 18" key="1">
    <citation type="journal article" name="Sci. Rep.">
        <title>Genome-scale phylogenetic analyses confirm Olpidium as the closest living zoosporic fungus to the non-flagellated, terrestrial fungi.</title>
        <authorList>
            <person name="Chang Y."/>
            <person name="Rochon D."/>
            <person name="Sekimoto S."/>
            <person name="Wang Y."/>
            <person name="Chovatia M."/>
            <person name="Sandor L."/>
            <person name="Salamov A."/>
            <person name="Grigoriev I.V."/>
            <person name="Stajich J.E."/>
            <person name="Spatafora J.W."/>
        </authorList>
    </citation>
    <scope>NUCLEOTIDE SEQUENCE [LARGE SCALE GENOMIC DNA]</scope>
    <source>
        <strain evidence="17">S191</strain>
    </source>
</reference>
<dbReference type="AlphaFoldDB" id="A0A8H7ZVJ9"/>